<gene>
    <name evidence="1" type="ORF">A11S_1613</name>
</gene>
<reference evidence="1 2" key="1">
    <citation type="journal article" date="2013" name="ISME J.">
        <title>By their genes ye shall know them: genomic signatures of predatory bacteria.</title>
        <authorList>
            <person name="Pasternak Z."/>
            <person name="Pietrokovski S."/>
            <person name="Rotem O."/>
            <person name="Gophna U."/>
            <person name="Lurie-Weinberger M.N."/>
            <person name="Jurkevitch E."/>
        </authorList>
    </citation>
    <scope>NUCLEOTIDE SEQUENCE [LARGE SCALE GENOMIC DNA]</scope>
    <source>
        <strain evidence="1">EPB</strain>
    </source>
</reference>
<dbReference type="HOGENOM" id="CLU_3312685_0_0_5"/>
<evidence type="ECO:0000313" key="1">
    <source>
        <dbReference type="EMBL" id="AGH98417.1"/>
    </source>
</evidence>
<sequence length="39" mass="4487">MAGLALQRKSRSFLILSSDCNCTAFVLFVKRKREQNKNI</sequence>
<dbReference type="Proteomes" id="UP000011932">
    <property type="component" value="Chromosome"/>
</dbReference>
<protein>
    <submittedName>
        <fullName evidence="1">Uncharacterized protein</fullName>
    </submittedName>
</protein>
<accession>M4VGB0</accession>
<proteinExistence type="predicted"/>
<dbReference type="EMBL" id="CP003538">
    <property type="protein sequence ID" value="AGH98417.1"/>
    <property type="molecule type" value="Genomic_DNA"/>
</dbReference>
<dbReference type="AlphaFoldDB" id="M4VGB0"/>
<organism evidence="1 2">
    <name type="scientific">Micavibrio aeruginosavorus EPB</name>
    <dbReference type="NCBI Taxonomy" id="349215"/>
    <lineage>
        <taxon>Bacteria</taxon>
        <taxon>Pseudomonadati</taxon>
        <taxon>Bdellovibrionota</taxon>
        <taxon>Bdellovibrionia</taxon>
        <taxon>Bdellovibrionales</taxon>
        <taxon>Pseudobdellovibrionaceae</taxon>
        <taxon>Micavibrio</taxon>
    </lineage>
</organism>
<name>M4VGB0_9BACT</name>
<dbReference type="KEGG" id="man:A11S_1613"/>
<evidence type="ECO:0000313" key="2">
    <source>
        <dbReference type="Proteomes" id="UP000011932"/>
    </source>
</evidence>